<proteinExistence type="predicted"/>
<accession>A0A8J3MXI2</accession>
<keyword evidence="2" id="KW-1185">Reference proteome</keyword>
<evidence type="ECO:0000313" key="2">
    <source>
        <dbReference type="Proteomes" id="UP000612362"/>
    </source>
</evidence>
<protein>
    <submittedName>
        <fullName evidence="1">Uncharacterized protein</fullName>
    </submittedName>
</protein>
<reference evidence="1" key="1">
    <citation type="submission" date="2020-10" db="EMBL/GenBank/DDBJ databases">
        <title>Taxonomic study of unclassified bacteria belonging to the class Ktedonobacteria.</title>
        <authorList>
            <person name="Yabe S."/>
            <person name="Wang C.M."/>
            <person name="Zheng Y."/>
            <person name="Sakai Y."/>
            <person name="Cavaletti L."/>
            <person name="Monciardini P."/>
            <person name="Donadio S."/>
        </authorList>
    </citation>
    <scope>NUCLEOTIDE SEQUENCE</scope>
    <source>
        <strain evidence="1">SOSP1-1</strain>
    </source>
</reference>
<gene>
    <name evidence="1" type="ORF">KSX_79310</name>
</gene>
<sequence>MSDRSSAQEMLQAVLAPLDGPMRGACVLSPRELKYMRDLLTRDQQAELDKLIPLVKQARQSSDPGTEAEIFLIFEDLPMATRPQMAGIVLTTLATQGSL</sequence>
<dbReference type="Proteomes" id="UP000612362">
    <property type="component" value="Unassembled WGS sequence"/>
</dbReference>
<comment type="caution">
    <text evidence="1">The sequence shown here is derived from an EMBL/GenBank/DDBJ whole genome shotgun (WGS) entry which is preliminary data.</text>
</comment>
<name>A0A8J3MXI2_9CHLR</name>
<evidence type="ECO:0000313" key="1">
    <source>
        <dbReference type="EMBL" id="GHO49768.1"/>
    </source>
</evidence>
<dbReference type="AlphaFoldDB" id="A0A8J3MXI2"/>
<dbReference type="EMBL" id="BNJF01000006">
    <property type="protein sequence ID" value="GHO49768.1"/>
    <property type="molecule type" value="Genomic_DNA"/>
</dbReference>
<organism evidence="1 2">
    <name type="scientific">Ktedonospora formicarum</name>
    <dbReference type="NCBI Taxonomy" id="2778364"/>
    <lineage>
        <taxon>Bacteria</taxon>
        <taxon>Bacillati</taxon>
        <taxon>Chloroflexota</taxon>
        <taxon>Ktedonobacteria</taxon>
        <taxon>Ktedonobacterales</taxon>
        <taxon>Ktedonobacteraceae</taxon>
        <taxon>Ktedonospora</taxon>
    </lineage>
</organism>